<gene>
    <name evidence="2" type="ORF">HPLM_LOCUS9250</name>
</gene>
<accession>A0A158QMU3</accession>
<keyword evidence="3" id="KW-1185">Reference proteome</keyword>
<dbReference type="WBParaSite" id="HPLM_0000925801-mRNA-1">
    <property type="protein sequence ID" value="HPLM_0000925801-mRNA-1"/>
    <property type="gene ID" value="HPLM_0000925801"/>
</dbReference>
<reference evidence="4" key="1">
    <citation type="submission" date="2016-04" db="UniProtKB">
        <authorList>
            <consortium name="WormBaseParasite"/>
        </authorList>
    </citation>
    <scope>IDENTIFICATION</scope>
</reference>
<evidence type="ECO:0000313" key="4">
    <source>
        <dbReference type="WBParaSite" id="HPLM_0000925801-mRNA-1"/>
    </source>
</evidence>
<feature type="region of interest" description="Disordered" evidence="1">
    <location>
        <begin position="252"/>
        <end position="296"/>
    </location>
</feature>
<dbReference type="OrthoDB" id="5829288at2759"/>
<dbReference type="STRING" id="6290.A0A158QMU3"/>
<dbReference type="EMBL" id="UZAF01017022">
    <property type="protein sequence ID" value="VDO36986.1"/>
    <property type="molecule type" value="Genomic_DNA"/>
</dbReference>
<dbReference type="OMA" id="AICERQC"/>
<reference evidence="2 3" key="2">
    <citation type="submission" date="2018-11" db="EMBL/GenBank/DDBJ databases">
        <authorList>
            <consortium name="Pathogen Informatics"/>
        </authorList>
    </citation>
    <scope>NUCLEOTIDE SEQUENCE [LARGE SCALE GENOMIC DNA]</scope>
    <source>
        <strain evidence="2 3">MHpl1</strain>
    </source>
</reference>
<evidence type="ECO:0000313" key="2">
    <source>
        <dbReference type="EMBL" id="VDO36986.1"/>
    </source>
</evidence>
<protein>
    <submittedName>
        <fullName evidence="4">Ribonuclease H</fullName>
    </submittedName>
</protein>
<evidence type="ECO:0000313" key="3">
    <source>
        <dbReference type="Proteomes" id="UP000268014"/>
    </source>
</evidence>
<dbReference type="AlphaFoldDB" id="A0A158QMU3"/>
<feature type="region of interest" description="Disordered" evidence="1">
    <location>
        <begin position="122"/>
        <end position="155"/>
    </location>
</feature>
<name>A0A158QMU3_HAEPC</name>
<evidence type="ECO:0000256" key="1">
    <source>
        <dbReference type="SAM" id="MobiDB-lite"/>
    </source>
</evidence>
<proteinExistence type="predicted"/>
<sequence>MWLLVYCNDSKTYSVINSADLPDYELEIGAMVNVVQSAEVVFMSPNRAICERQCGVLKKTPSLYKPSASRPALLHSESAQKDVIESKLDRIIAYLTSFELRLHKIADRQLRMERDLATLTGSSPVCEHSAPPPLPPPPKHDVRDRSPGLPRPSKTLTYPYRLTREMVDDYYRSKRSATAFVRAIERELFLDEADRDVNLDKRSNQGKVRWLRDLVREWYPSPTFSAEASLWSACQIAINDYHRKKRKATGMYSSNAESSLERPSYSDSPEWLEPPPAKYAREEDDDSPRIITPSDFDDMKNELSEKAVPGETFSPADGQELFLILSRSGPTLLYSVVGTIDCFGVYGVRVTDTHKYMAVTEETSRNFRAVGIGQEGRLAHICQDSINITVVPKKTFMFGFPDFQGNHLEICVKRFFVGTETRQKVMPFTTMSPTPNYEDTEGFVETATISAHDCSPTMISGKCASNNFGHDYLESYW</sequence>
<organism evidence="4">
    <name type="scientific">Haemonchus placei</name>
    <name type="common">Barber's pole worm</name>
    <dbReference type="NCBI Taxonomy" id="6290"/>
    <lineage>
        <taxon>Eukaryota</taxon>
        <taxon>Metazoa</taxon>
        <taxon>Ecdysozoa</taxon>
        <taxon>Nematoda</taxon>
        <taxon>Chromadorea</taxon>
        <taxon>Rhabditida</taxon>
        <taxon>Rhabditina</taxon>
        <taxon>Rhabditomorpha</taxon>
        <taxon>Strongyloidea</taxon>
        <taxon>Trichostrongylidae</taxon>
        <taxon>Haemonchus</taxon>
    </lineage>
</organism>
<dbReference type="Proteomes" id="UP000268014">
    <property type="component" value="Unassembled WGS sequence"/>
</dbReference>